<protein>
    <submittedName>
        <fullName evidence="1">Uncharacterized protein</fullName>
    </submittedName>
</protein>
<sequence>MKKLSRADALKLAASILPKEEIIKALKQEKSVVHIDDIYDRLTSELFSLAKIINAQYELLYSHTSDDNDEVSPDPITDFVSP</sequence>
<dbReference type="Proteomes" id="UP000297396">
    <property type="component" value="Unassembled WGS sequence"/>
</dbReference>
<dbReference type="AlphaFoldDB" id="A0A4Y9JUJ6"/>
<evidence type="ECO:0000313" key="2">
    <source>
        <dbReference type="Proteomes" id="UP000297396"/>
    </source>
</evidence>
<reference evidence="1 2" key="1">
    <citation type="submission" date="2019-03" db="EMBL/GenBank/DDBJ databases">
        <title>Diversity of the mouse oral microbiome.</title>
        <authorList>
            <person name="Joseph S."/>
            <person name="Aduse-Opoku J."/>
            <person name="Curtis M."/>
            <person name="Wade W."/>
            <person name="Hashim A."/>
        </authorList>
    </citation>
    <scope>NUCLEOTIDE SEQUENCE [LARGE SCALE GENOMIC DNA]</scope>
    <source>
        <strain evidence="1 2">WT12</strain>
    </source>
</reference>
<evidence type="ECO:0000313" key="1">
    <source>
        <dbReference type="EMBL" id="TFV08569.1"/>
    </source>
</evidence>
<proteinExistence type="predicted"/>
<comment type="caution">
    <text evidence="1">The sequence shown here is derived from an EMBL/GenBank/DDBJ whole genome shotgun (WGS) entry which is preliminary data.</text>
</comment>
<accession>A0A4Y9JUJ6</accession>
<dbReference type="EMBL" id="SPPA01000023">
    <property type="protein sequence ID" value="TFV08569.1"/>
    <property type="molecule type" value="Genomic_DNA"/>
</dbReference>
<dbReference type="RefSeq" id="WP_135057921.1">
    <property type="nucleotide sequence ID" value="NZ_JADGLC010000023.1"/>
</dbReference>
<organism evidence="1 2">
    <name type="scientific">Muribacter muris</name>
    <dbReference type="NCBI Taxonomy" id="67855"/>
    <lineage>
        <taxon>Bacteria</taxon>
        <taxon>Pseudomonadati</taxon>
        <taxon>Pseudomonadota</taxon>
        <taxon>Gammaproteobacteria</taxon>
        <taxon>Pasteurellales</taxon>
        <taxon>Pasteurellaceae</taxon>
        <taxon>Muribacter</taxon>
    </lineage>
</organism>
<gene>
    <name evidence="1" type="ORF">E4T80_09775</name>
</gene>
<name>A0A4Y9JUJ6_9PAST</name>